<evidence type="ECO:0000256" key="5">
    <source>
        <dbReference type="HAMAP-Rule" id="MF_01310"/>
    </source>
</evidence>
<dbReference type="SUPFAM" id="SSF53137">
    <property type="entry name" value="Translational machinery components"/>
    <property type="match status" value="1"/>
</dbReference>
<dbReference type="Proteomes" id="UP000177050">
    <property type="component" value="Unassembled WGS sequence"/>
</dbReference>
<dbReference type="InterPro" id="IPR036967">
    <property type="entry name" value="Ribosomal_uS11_sf"/>
</dbReference>
<dbReference type="PIRSF" id="PIRSF002131">
    <property type="entry name" value="Ribosomal_S11"/>
    <property type="match status" value="1"/>
</dbReference>
<dbReference type="NCBIfam" id="NF003698">
    <property type="entry name" value="PRK05309.1"/>
    <property type="match status" value="1"/>
</dbReference>
<keyword evidence="5" id="KW-0699">rRNA-binding</keyword>
<evidence type="ECO:0000313" key="8">
    <source>
        <dbReference type="Proteomes" id="UP000177050"/>
    </source>
</evidence>
<comment type="similarity">
    <text evidence="1 5 6">Belongs to the universal ribosomal protein uS11 family.</text>
</comment>
<dbReference type="GO" id="GO:0006412">
    <property type="term" value="P:translation"/>
    <property type="evidence" value="ECO:0007669"/>
    <property type="project" value="UniProtKB-UniRule"/>
</dbReference>
<keyword evidence="2 5" id="KW-0689">Ribosomal protein</keyword>
<evidence type="ECO:0000256" key="4">
    <source>
        <dbReference type="ARBA" id="ARBA00035160"/>
    </source>
</evidence>
<dbReference type="Pfam" id="PF00411">
    <property type="entry name" value="Ribosomal_S11"/>
    <property type="match status" value="1"/>
</dbReference>
<dbReference type="GO" id="GO:0019843">
    <property type="term" value="F:rRNA binding"/>
    <property type="evidence" value="ECO:0007669"/>
    <property type="project" value="UniProtKB-UniRule"/>
</dbReference>
<dbReference type="AlphaFoldDB" id="A0A1F7KZT4"/>
<evidence type="ECO:0000256" key="3">
    <source>
        <dbReference type="ARBA" id="ARBA00023274"/>
    </source>
</evidence>
<dbReference type="InterPro" id="IPR018102">
    <property type="entry name" value="Ribosomal_uS11_CS"/>
</dbReference>
<sequence length="126" mass="13442">MGTKKKQNTRIIESGKIYITATFNNTIVTVSDDAGKAIAIGSSGMHGFTGTRKSTPYAATVTTEGVLKKAMLDHGMRRAVIFVKGIGPGREAALRALKGSNLEIDVIIDVTPVPHNGVRPPKVRRV</sequence>
<dbReference type="GO" id="GO:0003735">
    <property type="term" value="F:structural constituent of ribosome"/>
    <property type="evidence" value="ECO:0007669"/>
    <property type="project" value="InterPro"/>
</dbReference>
<proteinExistence type="inferred from homology"/>
<dbReference type="GO" id="GO:0005840">
    <property type="term" value="C:ribosome"/>
    <property type="evidence" value="ECO:0007669"/>
    <property type="project" value="UniProtKB-KW"/>
</dbReference>
<dbReference type="PROSITE" id="PS00054">
    <property type="entry name" value="RIBOSOMAL_S11"/>
    <property type="match status" value="1"/>
</dbReference>
<comment type="function">
    <text evidence="5">Located on the platform of the 30S subunit, it bridges several disparate RNA helices of the 16S rRNA. Forms part of the Shine-Dalgarno cleft in the 70S ribosome.</text>
</comment>
<evidence type="ECO:0000313" key="7">
    <source>
        <dbReference type="EMBL" id="OGK73402.1"/>
    </source>
</evidence>
<name>A0A1F7KZT4_9BACT</name>
<protein>
    <recommendedName>
        <fullName evidence="4 5">Small ribosomal subunit protein uS11</fullName>
    </recommendedName>
</protein>
<evidence type="ECO:0000256" key="6">
    <source>
        <dbReference type="RuleBase" id="RU003629"/>
    </source>
</evidence>
<evidence type="ECO:0000256" key="2">
    <source>
        <dbReference type="ARBA" id="ARBA00022980"/>
    </source>
</evidence>
<dbReference type="PANTHER" id="PTHR11759">
    <property type="entry name" value="40S RIBOSOMAL PROTEIN S14/30S RIBOSOMAL PROTEIN S11"/>
    <property type="match status" value="1"/>
</dbReference>
<comment type="caution">
    <text evidence="7">The sequence shown here is derived from an EMBL/GenBank/DDBJ whole genome shotgun (WGS) entry which is preliminary data.</text>
</comment>
<organism evidence="7 8">
    <name type="scientific">Candidatus Roizmanbacteria bacterium RIFOXYD1_FULL_38_12</name>
    <dbReference type="NCBI Taxonomy" id="1802093"/>
    <lineage>
        <taxon>Bacteria</taxon>
        <taxon>Candidatus Roizmaniibacteriota</taxon>
    </lineage>
</organism>
<dbReference type="InterPro" id="IPR001971">
    <property type="entry name" value="Ribosomal_uS11"/>
</dbReference>
<keyword evidence="3 5" id="KW-0687">Ribonucleoprotein</keyword>
<reference evidence="7 8" key="1">
    <citation type="journal article" date="2016" name="Nat. Commun.">
        <title>Thousands of microbial genomes shed light on interconnected biogeochemical processes in an aquifer system.</title>
        <authorList>
            <person name="Anantharaman K."/>
            <person name="Brown C.T."/>
            <person name="Hug L.A."/>
            <person name="Sharon I."/>
            <person name="Castelle C.J."/>
            <person name="Probst A.J."/>
            <person name="Thomas B.C."/>
            <person name="Singh A."/>
            <person name="Wilkins M.J."/>
            <person name="Karaoz U."/>
            <person name="Brodie E.L."/>
            <person name="Williams K.H."/>
            <person name="Hubbard S.S."/>
            <person name="Banfield J.F."/>
        </authorList>
    </citation>
    <scope>NUCLEOTIDE SEQUENCE [LARGE SCALE GENOMIC DNA]</scope>
</reference>
<dbReference type="EMBL" id="MGBR01000001">
    <property type="protein sequence ID" value="OGK73402.1"/>
    <property type="molecule type" value="Genomic_DNA"/>
</dbReference>
<evidence type="ECO:0000256" key="1">
    <source>
        <dbReference type="ARBA" id="ARBA00006194"/>
    </source>
</evidence>
<dbReference type="Gene3D" id="3.30.420.80">
    <property type="entry name" value="Ribosomal protein S11"/>
    <property type="match status" value="1"/>
</dbReference>
<accession>A0A1F7KZT4</accession>
<dbReference type="HAMAP" id="MF_01310">
    <property type="entry name" value="Ribosomal_uS11"/>
    <property type="match status" value="1"/>
</dbReference>
<comment type="subunit">
    <text evidence="5">Part of the 30S ribosomal subunit. Interacts with proteins S7 and S18. Binds to IF-3.</text>
</comment>
<dbReference type="GO" id="GO:1990904">
    <property type="term" value="C:ribonucleoprotein complex"/>
    <property type="evidence" value="ECO:0007669"/>
    <property type="project" value="UniProtKB-KW"/>
</dbReference>
<gene>
    <name evidence="5" type="primary">rpsK</name>
    <name evidence="7" type="ORF">A3K52_01240</name>
</gene>
<keyword evidence="5" id="KW-0694">RNA-binding</keyword>